<sequence>MKKIVIFISFILSVVCFATEPVKVGTTFIGYGTSNTNSKFVGNLPYSSSSDYQKLMIKVFGGSWINTTLGETTYYISSREGLKVNREIHGGGGYRYFNLEIYDNGNSYDVVVTNNNEPYPFFTIEAFYADSTGLKTVEIKDYNKSNKKKMNFSINTIYATDNVGNVGIGTTTPSAKLDVNGNAKIKGTLTTNEIIVTQTIAATDLRLSETPWADYVFEDNYKLRTLNEVAKFVKVNKRLPDIPSEKEVKSKGVSVGDMQAKLLQKVEELTLYMIELKKENEYLKERINKLEKK</sequence>
<reference evidence="3 4" key="1">
    <citation type="submission" date="2022-11" db="EMBL/GenBank/DDBJ databases">
        <title>Haliovirga abyssi gen. nov., sp. nov., a mesophilic fermentative bacterium isolated from the Iheya North hydrothermal field and the proposal of Haliovirgaceae fam. nov.</title>
        <authorList>
            <person name="Miyazaki U."/>
            <person name="Tame A."/>
            <person name="Miyazaki J."/>
            <person name="Takai K."/>
            <person name="Sawayama S."/>
            <person name="Kitajima M."/>
            <person name="Okamoto A."/>
            <person name="Nakagawa S."/>
        </authorList>
    </citation>
    <scope>NUCLEOTIDE SEQUENCE [LARGE SCALE GENOMIC DNA]</scope>
    <source>
        <strain evidence="3 4">IC12</strain>
        <plasmid evidence="3 4">pHIC</plasmid>
    </source>
</reference>
<geneLocation type="plasmid" evidence="3 4">
    <name>pHIC</name>
</geneLocation>
<evidence type="ECO:0000256" key="2">
    <source>
        <dbReference type="SAM" id="SignalP"/>
    </source>
</evidence>
<dbReference type="EMBL" id="AP027060">
    <property type="protein sequence ID" value="BDU51692.1"/>
    <property type="molecule type" value="Genomic_DNA"/>
</dbReference>
<evidence type="ECO:0000313" key="4">
    <source>
        <dbReference type="Proteomes" id="UP001321582"/>
    </source>
</evidence>
<feature type="chain" id="PRO_5043818286" description="Cell wall anchor protein" evidence="2">
    <location>
        <begin position="19"/>
        <end position="293"/>
    </location>
</feature>
<dbReference type="Proteomes" id="UP001321582">
    <property type="component" value="Plasmid pHIC"/>
</dbReference>
<name>A0AAU9DGT4_9FUSO</name>
<evidence type="ECO:0008006" key="5">
    <source>
        <dbReference type="Google" id="ProtNLM"/>
    </source>
</evidence>
<keyword evidence="1" id="KW-0175">Coiled coil</keyword>
<dbReference type="AlphaFoldDB" id="A0AAU9DGT4"/>
<protein>
    <recommendedName>
        <fullName evidence="5">Cell wall anchor protein</fullName>
    </recommendedName>
</protein>
<feature type="coiled-coil region" evidence="1">
    <location>
        <begin position="266"/>
        <end position="293"/>
    </location>
</feature>
<keyword evidence="3" id="KW-0614">Plasmid</keyword>
<dbReference type="RefSeq" id="WP_307905556.1">
    <property type="nucleotide sequence ID" value="NZ_AP027060.1"/>
</dbReference>
<keyword evidence="2" id="KW-0732">Signal</keyword>
<organism evidence="3 4">
    <name type="scientific">Haliovirga abyssi</name>
    <dbReference type="NCBI Taxonomy" id="2996794"/>
    <lineage>
        <taxon>Bacteria</taxon>
        <taxon>Fusobacteriati</taxon>
        <taxon>Fusobacteriota</taxon>
        <taxon>Fusobacteriia</taxon>
        <taxon>Fusobacteriales</taxon>
        <taxon>Haliovirgaceae</taxon>
        <taxon>Haliovirga</taxon>
    </lineage>
</organism>
<evidence type="ECO:0000256" key="1">
    <source>
        <dbReference type="SAM" id="Coils"/>
    </source>
</evidence>
<proteinExistence type="predicted"/>
<evidence type="ECO:0000313" key="3">
    <source>
        <dbReference type="EMBL" id="BDU51692.1"/>
    </source>
</evidence>
<dbReference type="KEGG" id="haby:HLVA_22610"/>
<gene>
    <name evidence="3" type="ORF">HLVA_22610</name>
</gene>
<feature type="signal peptide" evidence="2">
    <location>
        <begin position="1"/>
        <end position="18"/>
    </location>
</feature>
<accession>A0AAU9DGT4</accession>
<keyword evidence="4" id="KW-1185">Reference proteome</keyword>